<dbReference type="STRING" id="470826.SAMN04488027_104241"/>
<keyword evidence="1" id="KW-1133">Transmembrane helix</keyword>
<organism evidence="2 3">
    <name type="scientific">Psychroflexus sediminis</name>
    <dbReference type="NCBI Taxonomy" id="470826"/>
    <lineage>
        <taxon>Bacteria</taxon>
        <taxon>Pseudomonadati</taxon>
        <taxon>Bacteroidota</taxon>
        <taxon>Flavobacteriia</taxon>
        <taxon>Flavobacteriales</taxon>
        <taxon>Flavobacteriaceae</taxon>
        <taxon>Psychroflexus</taxon>
    </lineage>
</organism>
<feature type="transmembrane region" description="Helical" evidence="1">
    <location>
        <begin position="21"/>
        <end position="39"/>
    </location>
</feature>
<dbReference type="Pfam" id="PF09912">
    <property type="entry name" value="DUF2141"/>
    <property type="match status" value="1"/>
</dbReference>
<keyword evidence="1" id="KW-0812">Transmembrane</keyword>
<accession>A0A1G7VXT8</accession>
<dbReference type="EMBL" id="FNCW01000004">
    <property type="protein sequence ID" value="SDG64523.1"/>
    <property type="molecule type" value="Genomic_DNA"/>
</dbReference>
<keyword evidence="1" id="KW-0472">Membrane</keyword>
<evidence type="ECO:0000313" key="3">
    <source>
        <dbReference type="Proteomes" id="UP000199296"/>
    </source>
</evidence>
<evidence type="ECO:0000256" key="1">
    <source>
        <dbReference type="SAM" id="Phobius"/>
    </source>
</evidence>
<proteinExistence type="predicted"/>
<dbReference type="Proteomes" id="UP000199296">
    <property type="component" value="Unassembled WGS sequence"/>
</dbReference>
<reference evidence="2 3" key="1">
    <citation type="submission" date="2016-10" db="EMBL/GenBank/DDBJ databases">
        <authorList>
            <person name="de Groot N.N."/>
        </authorList>
    </citation>
    <scope>NUCLEOTIDE SEQUENCE [LARGE SCALE GENOMIC DNA]</scope>
    <source>
        <strain evidence="2 3">DSM 19803</strain>
    </source>
</reference>
<dbReference type="AlphaFoldDB" id="A0A1G7VXT8"/>
<evidence type="ECO:0000313" key="2">
    <source>
        <dbReference type="EMBL" id="SDG64523.1"/>
    </source>
</evidence>
<dbReference type="RefSeq" id="WP_093366765.1">
    <property type="nucleotide sequence ID" value="NZ_FNCW01000004.1"/>
</dbReference>
<name>A0A1G7VXT8_9FLAO</name>
<gene>
    <name evidence="2" type="ORF">SAMN04488027_104241</name>
</gene>
<dbReference type="InterPro" id="IPR018673">
    <property type="entry name" value="DUF2141"/>
</dbReference>
<keyword evidence="3" id="KW-1185">Reference proteome</keyword>
<protein>
    <submittedName>
        <fullName evidence="2">Uncharacterized conserved protein, DUF2141 family</fullName>
    </submittedName>
</protein>
<dbReference type="OrthoDB" id="9788332at2"/>
<sequence>MSHKSLSSFFKKNQKSKIARISLNFSSLVLGLAVFSMLWPTKSFSQTTCPSIHVKIQNIDNSTGIIACAIFESKEGFPDKFMKMGYKVMTTQIEGKEASFKFSDIKPGTYAIVVIHDENLNGELDSNLFGIPTEGYGFSSGAEVKMSAPSFSEAQFLYTGGDLKLSIPINY</sequence>